<organism evidence="1">
    <name type="scientific">Anopheles sinensis</name>
    <name type="common">Mosquito</name>
    <dbReference type="NCBI Taxonomy" id="74873"/>
    <lineage>
        <taxon>Eukaryota</taxon>
        <taxon>Metazoa</taxon>
        <taxon>Ecdysozoa</taxon>
        <taxon>Arthropoda</taxon>
        <taxon>Hexapoda</taxon>
        <taxon>Insecta</taxon>
        <taxon>Pterygota</taxon>
        <taxon>Neoptera</taxon>
        <taxon>Endopterygota</taxon>
        <taxon>Diptera</taxon>
        <taxon>Nematocera</taxon>
        <taxon>Culicoidea</taxon>
        <taxon>Culicidae</taxon>
        <taxon>Anophelinae</taxon>
        <taxon>Anopheles</taxon>
    </lineage>
</organism>
<dbReference type="EnsemblMetazoa" id="ASIC004413-RA">
    <property type="protein sequence ID" value="ASIC004413-PA"/>
    <property type="gene ID" value="ASIC004413"/>
</dbReference>
<dbReference type="Proteomes" id="UP000030765">
    <property type="component" value="Unassembled WGS sequence"/>
</dbReference>
<keyword evidence="3" id="KW-1185">Reference proteome</keyword>
<gene>
    <name evidence="1" type="ORF">ZHAS_00004413</name>
</gene>
<protein>
    <submittedName>
        <fullName evidence="1 2">Transporter, major facilitator family protein</fullName>
    </submittedName>
</protein>
<evidence type="ECO:0000313" key="3">
    <source>
        <dbReference type="Proteomes" id="UP000030765"/>
    </source>
</evidence>
<dbReference type="VEuPathDB" id="VectorBase:ASIC004413"/>
<evidence type="ECO:0000313" key="2">
    <source>
        <dbReference type="EnsemblMetazoa" id="ASIC004413-PA"/>
    </source>
</evidence>
<reference evidence="2" key="2">
    <citation type="submission" date="2020-05" db="UniProtKB">
        <authorList>
            <consortium name="EnsemblMetazoa"/>
        </authorList>
    </citation>
    <scope>IDENTIFICATION</scope>
</reference>
<proteinExistence type="predicted"/>
<accession>A0A084VGV8</accession>
<evidence type="ECO:0000313" key="1">
    <source>
        <dbReference type="EMBL" id="KFB37202.1"/>
    </source>
</evidence>
<name>A0A084VGV8_ANOSI</name>
<dbReference type="AlphaFoldDB" id="A0A084VGV8"/>
<dbReference type="EMBL" id="ATLV01013097">
    <property type="status" value="NOT_ANNOTATED_CDS"/>
    <property type="molecule type" value="Genomic_DNA"/>
</dbReference>
<sequence>MGSLRAHQALARKLSVKRKIRMLLAVRDFYQDSGVCPRVDPKPDPDSDTLEVISDRILSLLGGVEGMGGGGGMLRAFRTLGRGPAATEICFVQTIKGGAEGEATPTLRSGRE</sequence>
<reference evidence="1 3" key="1">
    <citation type="journal article" date="2014" name="BMC Genomics">
        <title>Genome sequence of Anopheles sinensis provides insight into genetics basis of mosquito competence for malaria parasites.</title>
        <authorList>
            <person name="Zhou D."/>
            <person name="Zhang D."/>
            <person name="Ding G."/>
            <person name="Shi L."/>
            <person name="Hou Q."/>
            <person name="Ye Y."/>
            <person name="Xu Y."/>
            <person name="Zhou H."/>
            <person name="Xiong C."/>
            <person name="Li S."/>
            <person name="Yu J."/>
            <person name="Hong S."/>
            <person name="Yu X."/>
            <person name="Zou P."/>
            <person name="Chen C."/>
            <person name="Chang X."/>
            <person name="Wang W."/>
            <person name="Lv Y."/>
            <person name="Sun Y."/>
            <person name="Ma L."/>
            <person name="Shen B."/>
            <person name="Zhu C."/>
        </authorList>
    </citation>
    <scope>NUCLEOTIDE SEQUENCE [LARGE SCALE GENOMIC DNA]</scope>
</reference>
<dbReference type="EMBL" id="KE524840">
    <property type="protein sequence ID" value="KFB37202.1"/>
    <property type="molecule type" value="Genomic_DNA"/>
</dbReference>